<evidence type="ECO:0000256" key="15">
    <source>
        <dbReference type="ARBA" id="ARBA00023152"/>
    </source>
</evidence>
<keyword evidence="10" id="KW-0479">Metal-binding</keyword>
<keyword evidence="8" id="KW-0963">Cytoplasm</keyword>
<sequence length="419" mass="44917">MSVLNKLSIRDVDVSNKRVLIRVDFNVPLDSNLNITNNARIVAALPTIELVLKNGASGVVLMSHLGRPNGKPVAKYSLSPVYAELKALLPNSKISFQTDCVGPQVEQACANLSNGEIVLLENLRYHPEEEGSHKDDQGNKIKADPVKVQAFRDSLSKLGDIYVNDAFGTAHRAHSSMVGVELQTKAAGLLMEKELKYFSQALETPKHPYTAILGGAKVSDKIPLINNLLDKVDCLIIGGGMSYTFLKVLNNMDIGTSLFDEGGAKIVNDLVEKAKRNNVEIILPVDFTIADDFSPTANTKTVTVEQGIPHPWMGLDIGPKSIEKFATAIKQAKLIIWNGPCGVFEFDKFAVGTKGVMDAVIEATKSGATSIIGGGDTATAAAKWNVEHEFSHVSTGGGASLELLEGKVLPGVSDLSSKL</sequence>
<evidence type="ECO:0000256" key="5">
    <source>
        <dbReference type="ARBA" id="ARBA00008982"/>
    </source>
</evidence>
<dbReference type="CDD" id="cd00318">
    <property type="entry name" value="Phosphoglycerate_kinase"/>
    <property type="match status" value="1"/>
</dbReference>
<evidence type="ECO:0000256" key="1">
    <source>
        <dbReference type="ARBA" id="ARBA00000642"/>
    </source>
</evidence>
<dbReference type="FunFam" id="3.40.50.1260:FF:000031">
    <property type="entry name" value="Phosphoglycerate kinase 1"/>
    <property type="match status" value="1"/>
</dbReference>
<dbReference type="PROSITE" id="PS00111">
    <property type="entry name" value="PGLYCERATE_KINASE"/>
    <property type="match status" value="1"/>
</dbReference>
<keyword evidence="12 18" id="KW-0418">Kinase</keyword>
<dbReference type="EMBL" id="MBFR01000043">
    <property type="protein sequence ID" value="PVU96003.1"/>
    <property type="molecule type" value="Genomic_DNA"/>
</dbReference>
<comment type="subunit">
    <text evidence="6 19">Monomer.</text>
</comment>
<dbReference type="GO" id="GO:0004618">
    <property type="term" value="F:phosphoglycerate kinase activity"/>
    <property type="evidence" value="ECO:0007669"/>
    <property type="project" value="UniProtKB-EC"/>
</dbReference>
<feature type="binding site" evidence="17">
    <location>
        <position position="345"/>
    </location>
    <ligand>
        <name>ATP</name>
        <dbReference type="ChEBI" id="CHEBI:30616"/>
    </ligand>
</feature>
<dbReference type="GO" id="GO:0005829">
    <property type="term" value="C:cytosol"/>
    <property type="evidence" value="ECO:0007669"/>
    <property type="project" value="TreeGrafter"/>
</dbReference>
<comment type="caution">
    <text evidence="20">The sequence shown here is derived from an EMBL/GenBank/DDBJ whole genome shotgun (WGS) entry which is preliminary data.</text>
</comment>
<keyword evidence="13 17" id="KW-0067">ATP-binding</keyword>
<dbReference type="STRING" id="133385.A0A2T9YUI0"/>
<dbReference type="AlphaFoldDB" id="A0A2T9YUI0"/>
<evidence type="ECO:0000256" key="12">
    <source>
        <dbReference type="ARBA" id="ARBA00022777"/>
    </source>
</evidence>
<evidence type="ECO:0000313" key="20">
    <source>
        <dbReference type="EMBL" id="PVU96003.1"/>
    </source>
</evidence>
<protein>
    <recommendedName>
        <fullName evidence="7 18">Phosphoglycerate kinase</fullName>
        <ecNumber evidence="7 18">2.7.2.3</ecNumber>
    </recommendedName>
</protein>
<comment type="cofactor">
    <cofactor evidence="2">
        <name>Mg(2+)</name>
        <dbReference type="ChEBI" id="CHEBI:18420"/>
    </cofactor>
</comment>
<feature type="binding site" evidence="17">
    <location>
        <begin position="374"/>
        <end position="377"/>
    </location>
    <ligand>
        <name>ATP</name>
        <dbReference type="ChEBI" id="CHEBI:30616"/>
    </ligand>
</feature>
<dbReference type="SUPFAM" id="SSF53748">
    <property type="entry name" value="Phosphoglycerate kinase"/>
    <property type="match status" value="1"/>
</dbReference>
<feature type="binding site" evidence="16">
    <location>
        <position position="124"/>
    </location>
    <ligand>
        <name>(2R)-3-phosphoglycerate</name>
        <dbReference type="ChEBI" id="CHEBI:58272"/>
    </ligand>
</feature>
<evidence type="ECO:0000256" key="8">
    <source>
        <dbReference type="ARBA" id="ARBA00022490"/>
    </source>
</evidence>
<comment type="subcellular location">
    <subcellularLocation>
        <location evidence="3">Cytoplasm</location>
    </subcellularLocation>
</comment>
<dbReference type="InterPro" id="IPR015824">
    <property type="entry name" value="Phosphoglycerate_kinase_N"/>
</dbReference>
<dbReference type="FunFam" id="3.40.50.1260:FF:000019">
    <property type="entry name" value="Phosphoglycerate kinase 1"/>
    <property type="match status" value="1"/>
</dbReference>
<evidence type="ECO:0000256" key="4">
    <source>
        <dbReference type="ARBA" id="ARBA00004838"/>
    </source>
</evidence>
<reference evidence="20 21" key="1">
    <citation type="journal article" date="2018" name="MBio">
        <title>Comparative Genomics Reveals the Core Gene Toolbox for the Fungus-Insect Symbiosis.</title>
        <authorList>
            <person name="Wang Y."/>
            <person name="Stata M."/>
            <person name="Wang W."/>
            <person name="Stajich J.E."/>
            <person name="White M.M."/>
            <person name="Moncalvo J.M."/>
        </authorList>
    </citation>
    <scope>NUCLEOTIDE SEQUENCE [LARGE SCALE GENOMIC DNA]</scope>
    <source>
        <strain evidence="20 21">SWE-8-4</strain>
    </source>
</reference>
<feature type="binding site" evidence="16">
    <location>
        <begin position="24"/>
        <end position="26"/>
    </location>
    <ligand>
        <name>substrate</name>
    </ligand>
</feature>
<dbReference type="HAMAP" id="MF_00145">
    <property type="entry name" value="Phosphoglyc_kinase"/>
    <property type="match status" value="1"/>
</dbReference>
<dbReference type="InterPro" id="IPR015911">
    <property type="entry name" value="Phosphoglycerate_kinase_CS"/>
</dbReference>
<feature type="binding site" evidence="16">
    <location>
        <position position="40"/>
    </location>
    <ligand>
        <name>(2R)-3-phosphoglycerate</name>
        <dbReference type="ChEBI" id="CHEBI:58272"/>
    </ligand>
</feature>
<keyword evidence="9 18" id="KW-0808">Transferase</keyword>
<dbReference type="PANTHER" id="PTHR11406">
    <property type="entry name" value="PHOSPHOGLYCERATE KINASE"/>
    <property type="match status" value="1"/>
</dbReference>
<dbReference type="GO" id="GO:0006096">
    <property type="term" value="P:glycolytic process"/>
    <property type="evidence" value="ECO:0007669"/>
    <property type="project" value="UniProtKB-KW"/>
</dbReference>
<dbReference type="PANTHER" id="PTHR11406:SF0">
    <property type="entry name" value="PHOSPHOGLYCERATE KINASE"/>
    <property type="match status" value="1"/>
</dbReference>
<keyword evidence="15" id="KW-0324">Glycolysis</keyword>
<evidence type="ECO:0000256" key="14">
    <source>
        <dbReference type="ARBA" id="ARBA00022842"/>
    </source>
</evidence>
<evidence type="ECO:0000313" key="21">
    <source>
        <dbReference type="Proteomes" id="UP000245383"/>
    </source>
</evidence>
<dbReference type="InterPro" id="IPR036043">
    <property type="entry name" value="Phosphoglycerate_kinase_sf"/>
</dbReference>
<dbReference type="InterPro" id="IPR001576">
    <property type="entry name" value="Phosphoglycerate_kinase"/>
</dbReference>
<dbReference type="OrthoDB" id="275353at2759"/>
<dbReference type="Pfam" id="PF00162">
    <property type="entry name" value="PGK"/>
    <property type="match status" value="1"/>
</dbReference>
<dbReference type="Gene3D" id="3.40.50.1260">
    <property type="entry name" value="Phosphoglycerate kinase, N-terminal domain"/>
    <property type="match status" value="3"/>
</dbReference>
<comment type="catalytic activity">
    <reaction evidence="1 18">
        <text>(2R)-3-phosphoglycerate + ATP = (2R)-3-phospho-glyceroyl phosphate + ADP</text>
        <dbReference type="Rhea" id="RHEA:14801"/>
        <dbReference type="ChEBI" id="CHEBI:30616"/>
        <dbReference type="ChEBI" id="CHEBI:57604"/>
        <dbReference type="ChEBI" id="CHEBI:58272"/>
        <dbReference type="ChEBI" id="CHEBI:456216"/>
        <dbReference type="EC" id="2.7.2.3"/>
    </reaction>
</comment>
<dbReference type="GO" id="GO:0006094">
    <property type="term" value="P:gluconeogenesis"/>
    <property type="evidence" value="ECO:0007669"/>
    <property type="project" value="TreeGrafter"/>
</dbReference>
<dbReference type="PIRSF" id="PIRSF000724">
    <property type="entry name" value="Pgk"/>
    <property type="match status" value="1"/>
</dbReference>
<keyword evidence="11" id="KW-0547">Nucleotide-binding</keyword>
<evidence type="ECO:0000256" key="17">
    <source>
        <dbReference type="PIRSR" id="PIRSR000724-2"/>
    </source>
</evidence>
<evidence type="ECO:0000256" key="7">
    <source>
        <dbReference type="ARBA" id="ARBA00013061"/>
    </source>
</evidence>
<evidence type="ECO:0000256" key="6">
    <source>
        <dbReference type="ARBA" id="ARBA00011245"/>
    </source>
</evidence>
<gene>
    <name evidence="20" type="ORF">BB561_001467</name>
</gene>
<proteinExistence type="inferred from homology"/>
<name>A0A2T9YUI0_9FUNG</name>
<evidence type="ECO:0000256" key="16">
    <source>
        <dbReference type="PIRSR" id="PIRSR000724-1"/>
    </source>
</evidence>
<dbReference type="GO" id="GO:0043531">
    <property type="term" value="F:ADP binding"/>
    <property type="evidence" value="ECO:0007669"/>
    <property type="project" value="TreeGrafter"/>
</dbReference>
<keyword evidence="21" id="KW-1185">Reference proteome</keyword>
<dbReference type="EC" id="2.7.2.3" evidence="7 18"/>
<evidence type="ECO:0000256" key="10">
    <source>
        <dbReference type="ARBA" id="ARBA00022723"/>
    </source>
</evidence>
<dbReference type="Proteomes" id="UP000245383">
    <property type="component" value="Unassembled WGS sequence"/>
</dbReference>
<evidence type="ECO:0000256" key="19">
    <source>
        <dbReference type="RuleBase" id="RU000696"/>
    </source>
</evidence>
<evidence type="ECO:0000256" key="2">
    <source>
        <dbReference type="ARBA" id="ARBA00001946"/>
    </source>
</evidence>
<dbReference type="GO" id="GO:0005524">
    <property type="term" value="F:ATP binding"/>
    <property type="evidence" value="ECO:0007669"/>
    <property type="project" value="UniProtKB-KW"/>
</dbReference>
<keyword evidence="14" id="KW-0460">Magnesium</keyword>
<feature type="binding site" evidence="16">
    <location>
        <begin position="64"/>
        <end position="67"/>
    </location>
    <ligand>
        <name>substrate</name>
    </ligand>
</feature>
<evidence type="ECO:0000256" key="11">
    <source>
        <dbReference type="ARBA" id="ARBA00022741"/>
    </source>
</evidence>
<comment type="similarity">
    <text evidence="5 18">Belongs to the phosphoglycerate kinase family.</text>
</comment>
<evidence type="ECO:0000256" key="9">
    <source>
        <dbReference type="ARBA" id="ARBA00022679"/>
    </source>
</evidence>
<evidence type="ECO:0000256" key="18">
    <source>
        <dbReference type="RuleBase" id="RU000532"/>
    </source>
</evidence>
<comment type="pathway">
    <text evidence="4">Carbohydrate degradation; glycolysis; pyruvate from D-glyceraldehyde 3-phosphate: step 2/5.</text>
</comment>
<feature type="binding site" evidence="17">
    <location>
        <position position="221"/>
    </location>
    <ligand>
        <name>ATP</name>
        <dbReference type="ChEBI" id="CHEBI:30616"/>
    </ligand>
</feature>
<feature type="binding site" evidence="16">
    <location>
        <position position="172"/>
    </location>
    <ligand>
        <name>(2R)-3-phosphoglycerate</name>
        <dbReference type="ChEBI" id="CHEBI:58272"/>
    </ligand>
</feature>
<evidence type="ECO:0000256" key="3">
    <source>
        <dbReference type="ARBA" id="ARBA00004496"/>
    </source>
</evidence>
<dbReference type="GO" id="GO:0046872">
    <property type="term" value="F:metal ion binding"/>
    <property type="evidence" value="ECO:0007669"/>
    <property type="project" value="UniProtKB-KW"/>
</dbReference>
<organism evidence="20 21">
    <name type="scientific">Smittium simulii</name>
    <dbReference type="NCBI Taxonomy" id="133385"/>
    <lineage>
        <taxon>Eukaryota</taxon>
        <taxon>Fungi</taxon>
        <taxon>Fungi incertae sedis</taxon>
        <taxon>Zoopagomycota</taxon>
        <taxon>Kickxellomycotina</taxon>
        <taxon>Harpellomycetes</taxon>
        <taxon>Harpellales</taxon>
        <taxon>Legeriomycetaceae</taxon>
        <taxon>Smittium</taxon>
    </lineage>
</organism>
<evidence type="ECO:0000256" key="13">
    <source>
        <dbReference type="ARBA" id="ARBA00022840"/>
    </source>
</evidence>
<dbReference type="PRINTS" id="PR00477">
    <property type="entry name" value="PHGLYCKINASE"/>
</dbReference>
<accession>A0A2T9YUI0</accession>